<feature type="compositionally biased region" description="Acidic residues" evidence="1">
    <location>
        <begin position="204"/>
        <end position="217"/>
    </location>
</feature>
<feature type="compositionally biased region" description="Low complexity" evidence="1">
    <location>
        <begin position="124"/>
        <end position="141"/>
    </location>
</feature>
<feature type="compositionally biased region" description="Low complexity" evidence="1">
    <location>
        <begin position="291"/>
        <end position="308"/>
    </location>
</feature>
<evidence type="ECO:0000256" key="1">
    <source>
        <dbReference type="SAM" id="MobiDB-lite"/>
    </source>
</evidence>
<keyword evidence="2" id="KW-0472">Membrane</keyword>
<organism evidence="3 4">
    <name type="scientific">Micromonospora mirobrigensis</name>
    <dbReference type="NCBI Taxonomy" id="262898"/>
    <lineage>
        <taxon>Bacteria</taxon>
        <taxon>Bacillati</taxon>
        <taxon>Actinomycetota</taxon>
        <taxon>Actinomycetes</taxon>
        <taxon>Micromonosporales</taxon>
        <taxon>Micromonosporaceae</taxon>
        <taxon>Micromonospora</taxon>
    </lineage>
</organism>
<accession>A0A1C4WKK2</accession>
<feature type="compositionally biased region" description="Low complexity" evidence="1">
    <location>
        <begin position="218"/>
        <end position="229"/>
    </location>
</feature>
<dbReference type="AlphaFoldDB" id="A0A1C4WKK2"/>
<sequence length="402" mass="39397">MPSTVGQWLIVILALLVGLAAGWVLNGRRTTADPVRPIVEGDPVAGVTDLDAEPPMPATVDQQRPEVTIDEAPPAAVTADATPVEAETAPAAATLAATATPVPEVEPASATTGAVPAPGTGAVDTAPLADTSPATAASADPETADRVTAGSADLAEAQTAPGDASVPATTTPTDEVTAGRSETDAGPAVLPAQRTEEERVGSALDEEQAGSTADEDAPAAGTSAIAAGTVPAPRTAVHDSDLVTETDLPRETATTDQGDAPLPAVAAEPTATGTDVESTRATPATSGDAVTGTGPLDAATGTAPAAPVTVPPAAEPAADGPADDFRRIQGVGPKMAAALQAAGIRTYGQLAALDEAALRDTIRAAGLRAAPSLATWAQQAKVLAGAPAEAERVLPVGTGADA</sequence>
<keyword evidence="2" id="KW-1133">Transmembrane helix</keyword>
<evidence type="ECO:0000313" key="3">
    <source>
        <dbReference type="EMBL" id="SCE96663.1"/>
    </source>
</evidence>
<proteinExistence type="predicted"/>
<keyword evidence="4" id="KW-1185">Reference proteome</keyword>
<evidence type="ECO:0000256" key="2">
    <source>
        <dbReference type="SAM" id="Phobius"/>
    </source>
</evidence>
<feature type="region of interest" description="Disordered" evidence="1">
    <location>
        <begin position="100"/>
        <end position="321"/>
    </location>
</feature>
<feature type="transmembrane region" description="Helical" evidence="2">
    <location>
        <begin position="6"/>
        <end position="26"/>
    </location>
</feature>
<dbReference type="Gene3D" id="1.10.150.20">
    <property type="entry name" value="5' to 3' exonuclease, C-terminal subdomain"/>
    <property type="match status" value="1"/>
</dbReference>
<keyword evidence="2" id="KW-0812">Transmembrane</keyword>
<gene>
    <name evidence="3" type="ORF">GA0070564_102333</name>
</gene>
<reference evidence="4" key="1">
    <citation type="submission" date="2016-06" db="EMBL/GenBank/DDBJ databases">
        <authorList>
            <person name="Varghese N."/>
            <person name="Submissions Spin"/>
        </authorList>
    </citation>
    <scope>NUCLEOTIDE SEQUENCE [LARGE SCALE GENOMIC DNA]</scope>
    <source>
        <strain evidence="4">DSM 44830</strain>
    </source>
</reference>
<protein>
    <submittedName>
        <fullName evidence="3">Helix-hairpin-helix domain</fullName>
    </submittedName>
</protein>
<dbReference type="Proteomes" id="UP000199504">
    <property type="component" value="Unassembled WGS sequence"/>
</dbReference>
<dbReference type="RefSeq" id="WP_091605620.1">
    <property type="nucleotide sequence ID" value="NZ_FMCX01000002.1"/>
</dbReference>
<feature type="compositionally biased region" description="Polar residues" evidence="1">
    <location>
        <begin position="271"/>
        <end position="285"/>
    </location>
</feature>
<name>A0A1C4WKK2_9ACTN</name>
<dbReference type="STRING" id="262898.GA0070564_102333"/>
<evidence type="ECO:0000313" key="4">
    <source>
        <dbReference type="Proteomes" id="UP000199504"/>
    </source>
</evidence>
<dbReference type="EMBL" id="FMCX01000002">
    <property type="protein sequence ID" value="SCE96663.1"/>
    <property type="molecule type" value="Genomic_DNA"/>
</dbReference>